<dbReference type="GO" id="GO:0032259">
    <property type="term" value="P:methylation"/>
    <property type="evidence" value="ECO:0007669"/>
    <property type="project" value="UniProtKB-KW"/>
</dbReference>
<evidence type="ECO:0000259" key="1">
    <source>
        <dbReference type="Pfam" id="PF08241"/>
    </source>
</evidence>
<comment type="caution">
    <text evidence="2">The sequence shown here is derived from an EMBL/GenBank/DDBJ whole genome shotgun (WGS) entry which is preliminary data.</text>
</comment>
<reference evidence="2" key="1">
    <citation type="submission" date="2021-10" db="EMBL/GenBank/DDBJ databases">
        <title>Roseicella aerolatum sp. nov., isolated from aerosols of e-waste dismantling site.</title>
        <authorList>
            <person name="Qin T."/>
        </authorList>
    </citation>
    <scope>NUCLEOTIDE SEQUENCE</scope>
    <source>
        <strain evidence="2">GB24</strain>
    </source>
</reference>
<dbReference type="GO" id="GO:0008757">
    <property type="term" value="F:S-adenosylmethionine-dependent methyltransferase activity"/>
    <property type="evidence" value="ECO:0007669"/>
    <property type="project" value="InterPro"/>
</dbReference>
<gene>
    <name evidence="2" type="ORF">LHA35_05695</name>
</gene>
<sequence>MILNANLPRLIEIARGAGRVLDVGGWYRPLRLATHAMDLQPHATRRLEEALDPGEPERVTAETWTVHDACLAPWPYPDKYFDFVFCSHLLEDVRDPLLVCREMSRVAKAGYVETPSRLREIYCKQRGFRLRRAFGGMPEIGFHHHRWFVEPGWLGPEGGARLLFTAKTAALYLDPAMYLTRAEVGRKLTEAESGLGLFWEGGIEAEERFVDLPEDYRAFKRLALAGLRR</sequence>
<evidence type="ECO:0000313" key="2">
    <source>
        <dbReference type="EMBL" id="MCB4821223.1"/>
    </source>
</evidence>
<proteinExistence type="predicted"/>
<dbReference type="SUPFAM" id="SSF53335">
    <property type="entry name" value="S-adenosyl-L-methionine-dependent methyltransferases"/>
    <property type="match status" value="1"/>
</dbReference>
<keyword evidence="2" id="KW-0808">Transferase</keyword>
<organism evidence="2 3">
    <name type="scientific">Roseicella aerolata</name>
    <dbReference type="NCBI Taxonomy" id="2883479"/>
    <lineage>
        <taxon>Bacteria</taxon>
        <taxon>Pseudomonadati</taxon>
        <taxon>Pseudomonadota</taxon>
        <taxon>Alphaproteobacteria</taxon>
        <taxon>Acetobacterales</taxon>
        <taxon>Roseomonadaceae</taxon>
        <taxon>Roseicella</taxon>
    </lineage>
</organism>
<dbReference type="InterPro" id="IPR013216">
    <property type="entry name" value="Methyltransf_11"/>
</dbReference>
<feature type="domain" description="Methyltransferase type 11" evidence="1">
    <location>
        <begin position="32"/>
        <end position="110"/>
    </location>
</feature>
<dbReference type="Gene3D" id="3.40.50.150">
    <property type="entry name" value="Vaccinia Virus protein VP39"/>
    <property type="match status" value="1"/>
</dbReference>
<dbReference type="EMBL" id="JAJAQI010000006">
    <property type="protein sequence ID" value="MCB4821223.1"/>
    <property type="molecule type" value="Genomic_DNA"/>
</dbReference>
<accession>A0A9X1ICK3</accession>
<name>A0A9X1ICK3_9PROT</name>
<dbReference type="InterPro" id="IPR029063">
    <property type="entry name" value="SAM-dependent_MTases_sf"/>
</dbReference>
<evidence type="ECO:0000313" key="3">
    <source>
        <dbReference type="Proteomes" id="UP001139311"/>
    </source>
</evidence>
<dbReference type="Proteomes" id="UP001139311">
    <property type="component" value="Unassembled WGS sequence"/>
</dbReference>
<keyword evidence="2" id="KW-0489">Methyltransferase</keyword>
<keyword evidence="3" id="KW-1185">Reference proteome</keyword>
<protein>
    <submittedName>
        <fullName evidence="2">Class I SAM-dependent methyltransferase</fullName>
    </submittedName>
</protein>
<dbReference type="Pfam" id="PF08241">
    <property type="entry name" value="Methyltransf_11"/>
    <property type="match status" value="1"/>
</dbReference>
<dbReference type="AlphaFoldDB" id="A0A9X1ICK3"/>
<dbReference type="RefSeq" id="WP_226605643.1">
    <property type="nucleotide sequence ID" value="NZ_JAJAQI010000006.1"/>
</dbReference>